<organism evidence="12 13">
    <name type="scientific">Aestuariibaculum marinum</name>
    <dbReference type="NCBI Taxonomy" id="2683592"/>
    <lineage>
        <taxon>Bacteria</taxon>
        <taxon>Pseudomonadati</taxon>
        <taxon>Bacteroidota</taxon>
        <taxon>Flavobacteriia</taxon>
        <taxon>Flavobacteriales</taxon>
        <taxon>Flavobacteriaceae</taxon>
    </lineage>
</organism>
<keyword evidence="4 9" id="KW-0812">Transmembrane</keyword>
<dbReference type="GO" id="GO:0004190">
    <property type="term" value="F:aspartic-type endopeptidase activity"/>
    <property type="evidence" value="ECO:0007669"/>
    <property type="project" value="UniProtKB-UniRule"/>
</dbReference>
<feature type="transmembrane region" description="Helical" evidence="9">
    <location>
        <begin position="102"/>
        <end position="119"/>
    </location>
</feature>
<protein>
    <recommendedName>
        <fullName evidence="9">Lipoprotein signal peptidase</fullName>
        <ecNumber evidence="9">3.4.23.36</ecNumber>
    </recommendedName>
    <alternativeName>
        <fullName evidence="9">Prolipoprotein signal peptidase</fullName>
    </alternativeName>
    <alternativeName>
        <fullName evidence="9">Signal peptidase II</fullName>
        <shortName evidence="9">SPase II</shortName>
    </alternativeName>
</protein>
<dbReference type="EC" id="3.4.23.36" evidence="9"/>
<sequence length="173" mass="19168">MKFTKRTLYIILVIVVTIAVDQISKVIVRESIEPRTEVSPGERIPVIGDMFVMMNVENTGAFLGMGSDLNPTLRLIVLLILPIVVLGFVLRHILKDKTIDKWSLFAFASIIGGGIANVYDRIVYGSVTDFFFIDLGGVFRTGIFNMADVSVTAGMFILLFASFKNKKKATITE</sequence>
<evidence type="ECO:0000256" key="1">
    <source>
        <dbReference type="ARBA" id="ARBA00006139"/>
    </source>
</evidence>
<evidence type="ECO:0000256" key="11">
    <source>
        <dbReference type="RuleBase" id="RU004181"/>
    </source>
</evidence>
<evidence type="ECO:0000256" key="4">
    <source>
        <dbReference type="ARBA" id="ARBA00022692"/>
    </source>
</evidence>
<feature type="transmembrane region" description="Helical" evidence="9">
    <location>
        <begin position="72"/>
        <end position="90"/>
    </location>
</feature>
<keyword evidence="5 9" id="KW-0064">Aspartyl protease</keyword>
<keyword evidence="6 9" id="KW-0378">Hydrolase</keyword>
<accession>A0A8J6Q6S8</accession>
<comment type="caution">
    <text evidence="12">The sequence shown here is derived from an EMBL/GenBank/DDBJ whole genome shotgun (WGS) entry which is preliminary data.</text>
</comment>
<feature type="active site" evidence="9">
    <location>
        <position position="129"/>
    </location>
</feature>
<evidence type="ECO:0000256" key="8">
    <source>
        <dbReference type="ARBA" id="ARBA00023136"/>
    </source>
</evidence>
<keyword evidence="3 9" id="KW-0645">Protease</keyword>
<evidence type="ECO:0000256" key="2">
    <source>
        <dbReference type="ARBA" id="ARBA00022475"/>
    </source>
</evidence>
<dbReference type="PANTHER" id="PTHR33695">
    <property type="entry name" value="LIPOPROTEIN SIGNAL PEPTIDASE"/>
    <property type="match status" value="1"/>
</dbReference>
<dbReference type="Pfam" id="PF01252">
    <property type="entry name" value="Peptidase_A8"/>
    <property type="match status" value="1"/>
</dbReference>
<comment type="similarity">
    <text evidence="1 9 11">Belongs to the peptidase A8 family.</text>
</comment>
<gene>
    <name evidence="9 12" type="primary">lspA</name>
    <name evidence="12" type="ORF">ICJ85_11290</name>
</gene>
<dbReference type="InterPro" id="IPR001872">
    <property type="entry name" value="Peptidase_A8"/>
</dbReference>
<dbReference type="AlphaFoldDB" id="A0A8J6Q6S8"/>
<name>A0A8J6Q6S8_9FLAO</name>
<dbReference type="PRINTS" id="PR00781">
    <property type="entry name" value="LIPOSIGPTASE"/>
</dbReference>
<dbReference type="RefSeq" id="WP_188223898.1">
    <property type="nucleotide sequence ID" value="NZ_JACVXD010000006.1"/>
</dbReference>
<evidence type="ECO:0000256" key="7">
    <source>
        <dbReference type="ARBA" id="ARBA00022989"/>
    </source>
</evidence>
<evidence type="ECO:0000256" key="5">
    <source>
        <dbReference type="ARBA" id="ARBA00022750"/>
    </source>
</evidence>
<dbReference type="GO" id="GO:0006508">
    <property type="term" value="P:proteolysis"/>
    <property type="evidence" value="ECO:0007669"/>
    <property type="project" value="UniProtKB-KW"/>
</dbReference>
<dbReference type="UniPathway" id="UPA00665"/>
<evidence type="ECO:0000256" key="3">
    <source>
        <dbReference type="ARBA" id="ARBA00022670"/>
    </source>
</evidence>
<dbReference type="PANTHER" id="PTHR33695:SF1">
    <property type="entry name" value="LIPOPROTEIN SIGNAL PEPTIDASE"/>
    <property type="match status" value="1"/>
</dbReference>
<keyword evidence="7 9" id="KW-1133">Transmembrane helix</keyword>
<comment type="subcellular location">
    <subcellularLocation>
        <location evidence="9">Cell membrane</location>
        <topology evidence="9">Multi-pass membrane protein</topology>
    </subcellularLocation>
</comment>
<dbReference type="PROSITE" id="PS00855">
    <property type="entry name" value="SPASE_II"/>
    <property type="match status" value="1"/>
</dbReference>
<keyword evidence="8 9" id="KW-0472">Membrane</keyword>
<reference evidence="12 13" key="1">
    <citation type="journal article" date="2018" name="J. Microbiol.">
        <title>Aestuariibaculum marinum sp. nov., a marine bacterium isolated from seawater in South Korea.</title>
        <authorList>
            <person name="Choi J."/>
            <person name="Lee D."/>
            <person name="Jang J.H."/>
            <person name="Cha S."/>
            <person name="Seo T."/>
        </authorList>
    </citation>
    <scope>NUCLEOTIDE SEQUENCE [LARGE SCALE GENOMIC DNA]</scope>
    <source>
        <strain evidence="12 13">IP7</strain>
    </source>
</reference>
<evidence type="ECO:0000256" key="10">
    <source>
        <dbReference type="RuleBase" id="RU000594"/>
    </source>
</evidence>
<feature type="active site" evidence="9">
    <location>
        <position position="148"/>
    </location>
</feature>
<dbReference type="NCBIfam" id="TIGR00077">
    <property type="entry name" value="lspA"/>
    <property type="match status" value="1"/>
</dbReference>
<dbReference type="EMBL" id="JACVXD010000006">
    <property type="protein sequence ID" value="MBD0824598.1"/>
    <property type="molecule type" value="Genomic_DNA"/>
</dbReference>
<comment type="function">
    <text evidence="9 10">This protein specifically catalyzes the removal of signal peptides from prolipoproteins.</text>
</comment>
<evidence type="ECO:0000256" key="6">
    <source>
        <dbReference type="ARBA" id="ARBA00022801"/>
    </source>
</evidence>
<proteinExistence type="inferred from homology"/>
<dbReference type="GO" id="GO:0005886">
    <property type="term" value="C:plasma membrane"/>
    <property type="evidence" value="ECO:0007669"/>
    <property type="project" value="UniProtKB-SubCell"/>
</dbReference>
<keyword evidence="13" id="KW-1185">Reference proteome</keyword>
<evidence type="ECO:0000313" key="13">
    <source>
        <dbReference type="Proteomes" id="UP000621516"/>
    </source>
</evidence>
<evidence type="ECO:0000313" key="12">
    <source>
        <dbReference type="EMBL" id="MBD0824598.1"/>
    </source>
</evidence>
<comment type="catalytic activity">
    <reaction evidence="9 10">
        <text>Release of signal peptides from bacterial membrane prolipoproteins. Hydrolyzes -Xaa-Yaa-Zaa-|-(S,diacylglyceryl)Cys-, in which Xaa is hydrophobic (preferably Leu), and Yaa (Ala or Ser) and Zaa (Gly or Ala) have small, neutral side chains.</text>
        <dbReference type="EC" id="3.4.23.36"/>
    </reaction>
</comment>
<keyword evidence="2 9" id="KW-1003">Cell membrane</keyword>
<comment type="pathway">
    <text evidence="9">Protein modification; lipoprotein biosynthesis (signal peptide cleavage).</text>
</comment>
<dbReference type="HAMAP" id="MF_00161">
    <property type="entry name" value="LspA"/>
    <property type="match status" value="1"/>
</dbReference>
<dbReference type="Proteomes" id="UP000621516">
    <property type="component" value="Unassembled WGS sequence"/>
</dbReference>
<evidence type="ECO:0000256" key="9">
    <source>
        <dbReference type="HAMAP-Rule" id="MF_00161"/>
    </source>
</evidence>
<feature type="transmembrane region" description="Helical" evidence="9">
    <location>
        <begin position="139"/>
        <end position="161"/>
    </location>
</feature>
<feature type="transmembrane region" description="Helical" evidence="9">
    <location>
        <begin position="7"/>
        <end position="28"/>
    </location>
</feature>